<feature type="non-terminal residue" evidence="1">
    <location>
        <position position="107"/>
    </location>
</feature>
<dbReference type="AlphaFoldDB" id="A0A1A8H969"/>
<gene>
    <name evidence="1" type="primary">Nfu_g_1_009459</name>
</gene>
<protein>
    <submittedName>
        <fullName evidence="1">Uncharacterized protein</fullName>
    </submittedName>
</protein>
<organism evidence="1">
    <name type="scientific">Nothobranchius korthausae</name>
    <dbReference type="NCBI Taxonomy" id="1143690"/>
    <lineage>
        <taxon>Eukaryota</taxon>
        <taxon>Metazoa</taxon>
        <taxon>Chordata</taxon>
        <taxon>Craniata</taxon>
        <taxon>Vertebrata</taxon>
        <taxon>Euteleostomi</taxon>
        <taxon>Actinopterygii</taxon>
        <taxon>Neopterygii</taxon>
        <taxon>Teleostei</taxon>
        <taxon>Neoteleostei</taxon>
        <taxon>Acanthomorphata</taxon>
        <taxon>Ovalentaria</taxon>
        <taxon>Atherinomorphae</taxon>
        <taxon>Cyprinodontiformes</taxon>
        <taxon>Nothobranchiidae</taxon>
        <taxon>Nothobranchius</taxon>
    </lineage>
</organism>
<reference evidence="1" key="1">
    <citation type="submission" date="2016-05" db="EMBL/GenBank/DDBJ databases">
        <authorList>
            <person name="Lavstsen T."/>
            <person name="Jespersen J.S."/>
        </authorList>
    </citation>
    <scope>NUCLEOTIDE SEQUENCE</scope>
    <source>
        <tissue evidence="1">Brain</tissue>
    </source>
</reference>
<accession>A0A1A8H969</accession>
<name>A0A1A8H969_9TELE</name>
<dbReference type="EMBL" id="HAEC01011567">
    <property type="protein sequence ID" value="SBQ79784.1"/>
    <property type="molecule type" value="Transcribed_RNA"/>
</dbReference>
<feature type="non-terminal residue" evidence="1">
    <location>
        <position position="1"/>
    </location>
</feature>
<reference evidence="1" key="2">
    <citation type="submission" date="2016-06" db="EMBL/GenBank/DDBJ databases">
        <title>The genome of a short-lived fish provides insights into sex chromosome evolution and the genetic control of aging.</title>
        <authorList>
            <person name="Reichwald K."/>
            <person name="Felder M."/>
            <person name="Petzold A."/>
            <person name="Koch P."/>
            <person name="Groth M."/>
            <person name="Platzer M."/>
        </authorList>
    </citation>
    <scope>NUCLEOTIDE SEQUENCE</scope>
    <source>
        <tissue evidence="1">Brain</tissue>
    </source>
</reference>
<evidence type="ECO:0000313" key="1">
    <source>
        <dbReference type="EMBL" id="SBQ79784.1"/>
    </source>
</evidence>
<proteinExistence type="predicted"/>
<sequence>ACPCTLPPQVVCTVCRHVCMLHPACLSPVTPDAPGPTLECLCSSRSRLLPLSCSQIKMRCFLNSHATYSFISITSAPIRQRHCPTHQSPSPRNLTACKINTDFFRRM</sequence>